<dbReference type="PANTHER" id="PTHR43777:SF1">
    <property type="entry name" value="MOLYBDENUM COFACTOR CYTIDYLYLTRANSFERASE"/>
    <property type="match status" value="1"/>
</dbReference>
<dbReference type="Proteomes" id="UP001500221">
    <property type="component" value="Unassembled WGS sequence"/>
</dbReference>
<evidence type="ECO:0000313" key="3">
    <source>
        <dbReference type="Proteomes" id="UP001500221"/>
    </source>
</evidence>
<reference evidence="3" key="1">
    <citation type="journal article" date="2019" name="Int. J. Syst. Evol. Microbiol.">
        <title>The Global Catalogue of Microorganisms (GCM) 10K type strain sequencing project: providing services to taxonomists for standard genome sequencing and annotation.</title>
        <authorList>
            <consortium name="The Broad Institute Genomics Platform"/>
            <consortium name="The Broad Institute Genome Sequencing Center for Infectious Disease"/>
            <person name="Wu L."/>
            <person name="Ma J."/>
        </authorList>
    </citation>
    <scope>NUCLEOTIDE SEQUENCE [LARGE SCALE GENOMIC DNA]</scope>
    <source>
        <strain evidence="3">JCM 18459</strain>
    </source>
</reference>
<dbReference type="Pfam" id="PF12804">
    <property type="entry name" value="NTP_transf_3"/>
    <property type="match status" value="1"/>
</dbReference>
<dbReference type="PANTHER" id="PTHR43777">
    <property type="entry name" value="MOLYBDENUM COFACTOR CYTIDYLYLTRANSFERASE"/>
    <property type="match status" value="1"/>
</dbReference>
<dbReference type="RefSeq" id="WP_345454619.1">
    <property type="nucleotide sequence ID" value="NZ_BAABKG010000001.1"/>
</dbReference>
<keyword evidence="3" id="KW-1185">Reference proteome</keyword>
<dbReference type="Gene3D" id="3.90.550.10">
    <property type="entry name" value="Spore Coat Polysaccharide Biosynthesis Protein SpsA, Chain A"/>
    <property type="match status" value="1"/>
</dbReference>
<evidence type="ECO:0000259" key="1">
    <source>
        <dbReference type="Pfam" id="PF12804"/>
    </source>
</evidence>
<dbReference type="InterPro" id="IPR029044">
    <property type="entry name" value="Nucleotide-diphossugar_trans"/>
</dbReference>
<dbReference type="SUPFAM" id="SSF53448">
    <property type="entry name" value="Nucleotide-diphospho-sugar transferases"/>
    <property type="match status" value="1"/>
</dbReference>
<organism evidence="2 3">
    <name type="scientific">Nocardioides marinquilinus</name>
    <dbReference type="NCBI Taxonomy" id="1210400"/>
    <lineage>
        <taxon>Bacteria</taxon>
        <taxon>Bacillati</taxon>
        <taxon>Actinomycetota</taxon>
        <taxon>Actinomycetes</taxon>
        <taxon>Propionibacteriales</taxon>
        <taxon>Nocardioidaceae</taxon>
        <taxon>Nocardioides</taxon>
    </lineage>
</organism>
<feature type="domain" description="MobA-like NTP transferase" evidence="1">
    <location>
        <begin position="5"/>
        <end position="171"/>
    </location>
</feature>
<name>A0ABP9P9L1_9ACTN</name>
<proteinExistence type="predicted"/>
<dbReference type="EMBL" id="BAABKG010000001">
    <property type="protein sequence ID" value="GAA5142957.1"/>
    <property type="molecule type" value="Genomic_DNA"/>
</dbReference>
<dbReference type="InterPro" id="IPR025877">
    <property type="entry name" value="MobA-like_NTP_Trfase"/>
</dbReference>
<gene>
    <name evidence="2" type="ORF">GCM10023340_07290</name>
</gene>
<accession>A0ABP9P9L1</accession>
<protein>
    <submittedName>
        <fullName evidence="2">Nucleotidyltransferase family protein</fullName>
    </submittedName>
</protein>
<sequence length="191" mass="18919">MSPAGLLLAAGAGSRMGRPKALVHDPDGTAWLPRSVAALADGGCDPVTVVLGAAADQARVLVPGGVTVVVAEDWAEGMAASLRAGLRALADGPATPDAVVVGLVDLPDVGAEVVRRLVAALDAAASGPGVLARAAFDGRPGHPVVLGRDHWDGVLATATGDQGARAYLAAHDVALVECGDLATGHDVDARP</sequence>
<comment type="caution">
    <text evidence="2">The sequence shown here is derived from an EMBL/GenBank/DDBJ whole genome shotgun (WGS) entry which is preliminary data.</text>
</comment>
<dbReference type="CDD" id="cd04182">
    <property type="entry name" value="GT_2_like_f"/>
    <property type="match status" value="1"/>
</dbReference>
<evidence type="ECO:0000313" key="2">
    <source>
        <dbReference type="EMBL" id="GAA5142957.1"/>
    </source>
</evidence>